<feature type="binding site" evidence="6">
    <location>
        <position position="247"/>
    </location>
    <ligand>
        <name>Mg(2+)</name>
        <dbReference type="ChEBI" id="CHEBI:18420"/>
    </ligand>
</feature>
<feature type="binding site" evidence="6">
    <location>
        <position position="264"/>
    </location>
    <ligand>
        <name>Mg(2+)</name>
        <dbReference type="ChEBI" id="CHEBI:18420"/>
    </ligand>
</feature>
<feature type="binding site" evidence="5">
    <location>
        <position position="292"/>
    </location>
    <ligand>
        <name>GTP</name>
        <dbReference type="ChEBI" id="CHEBI:37565"/>
    </ligand>
</feature>
<dbReference type="PROSITE" id="PS51417">
    <property type="entry name" value="ARF"/>
    <property type="match status" value="1"/>
</dbReference>
<dbReference type="SUPFAM" id="SSF56112">
    <property type="entry name" value="Protein kinase-like (PK-like)"/>
    <property type="match status" value="1"/>
</dbReference>
<keyword evidence="2 5" id="KW-0547">Nucleotide-binding</keyword>
<dbReference type="Proteomes" id="UP000626092">
    <property type="component" value="Unassembled WGS sequence"/>
</dbReference>
<dbReference type="InterPro" id="IPR011009">
    <property type="entry name" value="Kinase-like_dom_sf"/>
</dbReference>
<dbReference type="CDD" id="cd04301">
    <property type="entry name" value="NAT_SF"/>
    <property type="match status" value="1"/>
</dbReference>
<organism evidence="8 9">
    <name type="scientific">Rhododendron simsii</name>
    <name type="common">Sims's rhododendron</name>
    <dbReference type="NCBI Taxonomy" id="118357"/>
    <lineage>
        <taxon>Eukaryota</taxon>
        <taxon>Viridiplantae</taxon>
        <taxon>Streptophyta</taxon>
        <taxon>Embryophyta</taxon>
        <taxon>Tracheophyta</taxon>
        <taxon>Spermatophyta</taxon>
        <taxon>Magnoliopsida</taxon>
        <taxon>eudicotyledons</taxon>
        <taxon>Gunneridae</taxon>
        <taxon>Pentapetalae</taxon>
        <taxon>asterids</taxon>
        <taxon>Ericales</taxon>
        <taxon>Ericaceae</taxon>
        <taxon>Ericoideae</taxon>
        <taxon>Rhodoreae</taxon>
        <taxon>Rhododendron</taxon>
    </lineage>
</organism>
<evidence type="ECO:0000256" key="6">
    <source>
        <dbReference type="PIRSR" id="PIRSR606689-2"/>
    </source>
</evidence>
<name>A0A834LQD6_RHOSS</name>
<dbReference type="SUPFAM" id="SSF55729">
    <property type="entry name" value="Acyl-CoA N-acyltransferases (Nat)"/>
    <property type="match status" value="1"/>
</dbReference>
<dbReference type="EMBL" id="WJXA01000005">
    <property type="protein sequence ID" value="KAF7143605.1"/>
    <property type="molecule type" value="Genomic_DNA"/>
</dbReference>
<dbReference type="GO" id="GO:0046872">
    <property type="term" value="F:metal ion binding"/>
    <property type="evidence" value="ECO:0007669"/>
    <property type="project" value="UniProtKB-KW"/>
</dbReference>
<dbReference type="Gene3D" id="3.40.1790.10">
    <property type="entry name" value="Indigoidine synthase domain"/>
    <property type="match status" value="1"/>
</dbReference>
<dbReference type="InterPro" id="IPR022830">
    <property type="entry name" value="Indigdn_synthA-like"/>
</dbReference>
<accession>A0A834LQD6</accession>
<keyword evidence="3 5" id="KW-0342">GTP-binding</keyword>
<dbReference type="Pfam" id="PF00025">
    <property type="entry name" value="Arf"/>
    <property type="match status" value="1"/>
</dbReference>
<evidence type="ECO:0000256" key="2">
    <source>
        <dbReference type="ARBA" id="ARBA00022741"/>
    </source>
</evidence>
<dbReference type="InterPro" id="IPR000182">
    <property type="entry name" value="GNAT_dom"/>
</dbReference>
<dbReference type="PANTHER" id="PTHR43626:SF4">
    <property type="entry name" value="GCN5-RELATED N-ACETYLTRANSFERASE 2, CHLOROPLASTIC"/>
    <property type="match status" value="1"/>
</dbReference>
<dbReference type="GO" id="GO:0003924">
    <property type="term" value="F:GTPase activity"/>
    <property type="evidence" value="ECO:0007669"/>
    <property type="project" value="InterPro"/>
</dbReference>
<evidence type="ECO:0000313" key="8">
    <source>
        <dbReference type="EMBL" id="KAF7143605.1"/>
    </source>
</evidence>
<feature type="binding site" evidence="5">
    <location>
        <begin position="240"/>
        <end position="247"/>
    </location>
    <ligand>
        <name>GTP</name>
        <dbReference type="ChEBI" id="CHEBI:37565"/>
    </ligand>
</feature>
<dbReference type="SUPFAM" id="SSF110581">
    <property type="entry name" value="Indigoidine synthase A-like"/>
    <property type="match status" value="1"/>
</dbReference>
<sequence>MVVSTFPRLRKLSNFMENCECFTALKNSYMVAALHSIRKSPGEEEKDQKKLIGMARATSHHTFNATIWDVLVDPDYQGQGLGKALVEKLIRVLLQRDIGSIILFADSQVVEFYRNLGFEPDPEGIKGMFWYPKQMVAVVDRSCMKLQQRTVKQTPLFLTTSSLYLHSTCLPPVGHNNLKAANILLDDELMPRLSDCGLAVLRPLKSNSVKLKYYYLHSQASAFDIVHPTPSAIEHVVMLGLDAAGKTTILYKLRIGEVLSAVPSIASHDLCFYNMEKLQYKNVGFTVWDVGGEEKLRPLWKHYFNNTDRLNNAEGSDYTMTKVLAEKRGSFSDSLELNVMIRQFSYGVPQLVVGVEGLQILKPQAQKRILQDGLPLEGPKEAVDSSGGINLESSIVISQDDVNLEMVKWMVENFKVSVNQQVATRANGATTVSATMIFTSMVGIHIFVTGGIGGVPRHGESGREEVKCNNAFASSLAANNSNVDGLGVPIDGRGSLGDHKRRRVEVKAPGIIERKSVQ</sequence>
<dbReference type="InterPro" id="IPR045039">
    <property type="entry name" value="NSI-like"/>
</dbReference>
<proteinExistence type="predicted"/>
<dbReference type="SUPFAM" id="SSF52540">
    <property type="entry name" value="P-loop containing nucleoside triphosphate hydrolases"/>
    <property type="match status" value="1"/>
</dbReference>
<dbReference type="Pfam" id="PF04227">
    <property type="entry name" value="Indigoidine_A"/>
    <property type="match status" value="1"/>
</dbReference>
<dbReference type="Gene3D" id="1.10.510.10">
    <property type="entry name" value="Transferase(Phosphotransferase) domain 1"/>
    <property type="match status" value="1"/>
</dbReference>
<evidence type="ECO:0000256" key="3">
    <source>
        <dbReference type="ARBA" id="ARBA00023134"/>
    </source>
</evidence>
<evidence type="ECO:0000256" key="4">
    <source>
        <dbReference type="ARBA" id="ARBA00023315"/>
    </source>
</evidence>
<dbReference type="GO" id="GO:0008080">
    <property type="term" value="F:N-acetyltransferase activity"/>
    <property type="evidence" value="ECO:0007669"/>
    <property type="project" value="InterPro"/>
</dbReference>
<dbReference type="InterPro" id="IPR006689">
    <property type="entry name" value="Small_GTPase_ARF/SAR"/>
</dbReference>
<keyword evidence="9" id="KW-1185">Reference proteome</keyword>
<dbReference type="InterPro" id="IPR027417">
    <property type="entry name" value="P-loop_NTPase"/>
</dbReference>
<dbReference type="Pfam" id="PF00583">
    <property type="entry name" value="Acetyltransf_1"/>
    <property type="match status" value="1"/>
</dbReference>
<reference evidence="8" key="1">
    <citation type="submission" date="2019-11" db="EMBL/GenBank/DDBJ databases">
        <authorList>
            <person name="Liu Y."/>
            <person name="Hou J."/>
            <person name="Li T.-Q."/>
            <person name="Guan C.-H."/>
            <person name="Wu X."/>
            <person name="Wu H.-Z."/>
            <person name="Ling F."/>
            <person name="Zhang R."/>
            <person name="Shi X.-G."/>
            <person name="Ren J.-P."/>
            <person name="Chen E.-F."/>
            <person name="Sun J.-M."/>
        </authorList>
    </citation>
    <scope>NUCLEOTIDE SEQUENCE</scope>
    <source>
        <strain evidence="8">Adult_tree_wgs_1</strain>
        <tissue evidence="8">Leaves</tissue>
    </source>
</reference>
<keyword evidence="4" id="KW-0012">Acyltransferase</keyword>
<dbReference type="SMART" id="SM00177">
    <property type="entry name" value="ARF"/>
    <property type="match status" value="1"/>
</dbReference>
<keyword evidence="1" id="KW-0808">Transferase</keyword>
<evidence type="ECO:0000256" key="1">
    <source>
        <dbReference type="ARBA" id="ARBA00022679"/>
    </source>
</evidence>
<evidence type="ECO:0000256" key="5">
    <source>
        <dbReference type="PIRSR" id="PIRSR606689-1"/>
    </source>
</evidence>
<comment type="caution">
    <text evidence="8">The sequence shown here is derived from an EMBL/GenBank/DDBJ whole genome shotgun (WGS) entry which is preliminary data.</text>
</comment>
<dbReference type="GO" id="GO:0005737">
    <property type="term" value="C:cytoplasm"/>
    <property type="evidence" value="ECO:0007669"/>
    <property type="project" value="TreeGrafter"/>
</dbReference>
<dbReference type="Gene3D" id="3.40.630.30">
    <property type="match status" value="1"/>
</dbReference>
<dbReference type="GO" id="GO:0004730">
    <property type="term" value="F:pseudouridylate synthase activity"/>
    <property type="evidence" value="ECO:0007669"/>
    <property type="project" value="InterPro"/>
</dbReference>
<keyword evidence="6" id="KW-0460">Magnesium</keyword>
<dbReference type="GO" id="GO:0005525">
    <property type="term" value="F:GTP binding"/>
    <property type="evidence" value="ECO:0007669"/>
    <property type="project" value="UniProtKB-KW"/>
</dbReference>
<evidence type="ECO:0000313" key="9">
    <source>
        <dbReference type="Proteomes" id="UP000626092"/>
    </source>
</evidence>
<dbReference type="Gene3D" id="3.40.50.300">
    <property type="entry name" value="P-loop containing nucleotide triphosphate hydrolases"/>
    <property type="match status" value="1"/>
</dbReference>
<dbReference type="PANTHER" id="PTHR43626">
    <property type="entry name" value="ACYL-COA N-ACYLTRANSFERASE"/>
    <property type="match status" value="1"/>
</dbReference>
<dbReference type="InterPro" id="IPR016181">
    <property type="entry name" value="Acyl_CoA_acyltransferase"/>
</dbReference>
<protein>
    <recommendedName>
        <fullName evidence="7">N-acetyltransferase domain-containing protein</fullName>
    </recommendedName>
</protein>
<dbReference type="PROSITE" id="PS51186">
    <property type="entry name" value="GNAT"/>
    <property type="match status" value="1"/>
</dbReference>
<dbReference type="InterPro" id="IPR007342">
    <property type="entry name" value="PsuG"/>
</dbReference>
<dbReference type="OrthoDB" id="1741172at2759"/>
<gene>
    <name evidence="8" type="ORF">RHSIM_Rhsim05G0077000</name>
</gene>
<dbReference type="AlphaFoldDB" id="A0A834LQD6"/>
<feature type="domain" description="N-acetyltransferase" evidence="7">
    <location>
        <begin position="1"/>
        <end position="136"/>
    </location>
</feature>
<evidence type="ECO:0000259" key="7">
    <source>
        <dbReference type="PROSITE" id="PS51186"/>
    </source>
</evidence>
<keyword evidence="6" id="KW-0479">Metal-binding</keyword>